<dbReference type="PROSITE" id="PS51257">
    <property type="entry name" value="PROKAR_LIPOPROTEIN"/>
    <property type="match status" value="1"/>
</dbReference>
<dbReference type="EMBL" id="KN840477">
    <property type="protein sequence ID" value="KIP08591.1"/>
    <property type="molecule type" value="Genomic_DNA"/>
</dbReference>
<reference evidence="1 2" key="1">
    <citation type="journal article" date="2014" name="PLoS Genet.">
        <title>Analysis of the Phlebiopsis gigantea genome, transcriptome and secretome provides insight into its pioneer colonization strategies of wood.</title>
        <authorList>
            <person name="Hori C."/>
            <person name="Ishida T."/>
            <person name="Igarashi K."/>
            <person name="Samejima M."/>
            <person name="Suzuki H."/>
            <person name="Master E."/>
            <person name="Ferreira P."/>
            <person name="Ruiz-Duenas F.J."/>
            <person name="Held B."/>
            <person name="Canessa P."/>
            <person name="Larrondo L.F."/>
            <person name="Schmoll M."/>
            <person name="Druzhinina I.S."/>
            <person name="Kubicek C.P."/>
            <person name="Gaskell J.A."/>
            <person name="Kersten P."/>
            <person name="St John F."/>
            <person name="Glasner J."/>
            <person name="Sabat G."/>
            <person name="Splinter BonDurant S."/>
            <person name="Syed K."/>
            <person name="Yadav J."/>
            <person name="Mgbeahuruike A.C."/>
            <person name="Kovalchuk A."/>
            <person name="Asiegbu F.O."/>
            <person name="Lackner G."/>
            <person name="Hoffmeister D."/>
            <person name="Rencoret J."/>
            <person name="Gutierrez A."/>
            <person name="Sun H."/>
            <person name="Lindquist E."/>
            <person name="Barry K."/>
            <person name="Riley R."/>
            <person name="Grigoriev I.V."/>
            <person name="Henrissat B."/>
            <person name="Kues U."/>
            <person name="Berka R.M."/>
            <person name="Martinez A.T."/>
            <person name="Covert S.F."/>
            <person name="Blanchette R.A."/>
            <person name="Cullen D."/>
        </authorList>
    </citation>
    <scope>NUCLEOTIDE SEQUENCE [LARGE SCALE GENOMIC DNA]</scope>
    <source>
        <strain evidence="1 2">11061_1 CR5-6</strain>
    </source>
</reference>
<gene>
    <name evidence="1" type="ORF">PHLGIDRAFT_372637</name>
</gene>
<name>A0A0C3S0U0_PHLG1</name>
<organism evidence="1 2">
    <name type="scientific">Phlebiopsis gigantea (strain 11061_1 CR5-6)</name>
    <name type="common">White-rot fungus</name>
    <name type="synonym">Peniophora gigantea</name>
    <dbReference type="NCBI Taxonomy" id="745531"/>
    <lineage>
        <taxon>Eukaryota</taxon>
        <taxon>Fungi</taxon>
        <taxon>Dikarya</taxon>
        <taxon>Basidiomycota</taxon>
        <taxon>Agaricomycotina</taxon>
        <taxon>Agaricomycetes</taxon>
        <taxon>Polyporales</taxon>
        <taxon>Phanerochaetaceae</taxon>
        <taxon>Phlebiopsis</taxon>
    </lineage>
</organism>
<keyword evidence="2" id="KW-1185">Reference proteome</keyword>
<protein>
    <submittedName>
        <fullName evidence="1">Uncharacterized protein</fullName>
    </submittedName>
</protein>
<dbReference type="Proteomes" id="UP000053257">
    <property type="component" value="Unassembled WGS sequence"/>
</dbReference>
<dbReference type="AlphaFoldDB" id="A0A0C3S0U0"/>
<accession>A0A0C3S0U0</accession>
<evidence type="ECO:0000313" key="2">
    <source>
        <dbReference type="Proteomes" id="UP000053257"/>
    </source>
</evidence>
<sequence>MNLDFHRKTFCDHHLVISVSTTSSCAWMLGSPYLRTRTAATSTGRVDLLMPLSGRGQHPLVGATPLASASLTYASAARGRRVPGVLLAHPGTRDGMPLASGHVNASSGWRVFVAGGGSMERTG</sequence>
<dbReference type="HOGENOM" id="CLU_2016090_0_0_1"/>
<proteinExistence type="predicted"/>
<evidence type="ECO:0000313" key="1">
    <source>
        <dbReference type="EMBL" id="KIP08591.1"/>
    </source>
</evidence>